<dbReference type="Pfam" id="PF02661">
    <property type="entry name" value="Fic"/>
    <property type="match status" value="1"/>
</dbReference>
<proteinExistence type="predicted"/>
<protein>
    <recommendedName>
        <fullName evidence="1">Fido domain-containing protein</fullName>
    </recommendedName>
</protein>
<name>A0A3B1AL69_9ZZZZ</name>
<dbReference type="SUPFAM" id="SSF140931">
    <property type="entry name" value="Fic-like"/>
    <property type="match status" value="1"/>
</dbReference>
<evidence type="ECO:0000313" key="2">
    <source>
        <dbReference type="EMBL" id="VAX00614.1"/>
    </source>
</evidence>
<dbReference type="Gene3D" id="1.10.3290.10">
    <property type="entry name" value="Fido-like domain"/>
    <property type="match status" value="1"/>
</dbReference>
<dbReference type="PROSITE" id="PS51459">
    <property type="entry name" value="FIDO"/>
    <property type="match status" value="1"/>
</dbReference>
<dbReference type="EMBL" id="UOFV01000218">
    <property type="protein sequence ID" value="VAX00614.1"/>
    <property type="molecule type" value="Genomic_DNA"/>
</dbReference>
<dbReference type="InterPro" id="IPR003812">
    <property type="entry name" value="Fido"/>
</dbReference>
<accession>A0A3B1AL69</accession>
<sequence>MPEAFIHWDIGTSSFPEANTDKKTALFMLQRMLPEYVWDIIHLEGNSYSFVEVQTLLQGTTVAGYSLFEQAQILNQEKSINELKAVVKAETYTINKNLLLRYHQYVAKEEALKWGVFRDGQVSISGTEYMPPMADELDALFEKGMKPILAISHPFERALAYFFFGALNQFFYDGNKRTSRLIMNTILMQHGYYYLSIPGDRRSEFDETMVNFYNTKDASQGFQFLIDCYQQHD</sequence>
<evidence type="ECO:0000259" key="1">
    <source>
        <dbReference type="PROSITE" id="PS51459"/>
    </source>
</evidence>
<feature type="domain" description="Fido" evidence="1">
    <location>
        <begin position="94"/>
        <end position="227"/>
    </location>
</feature>
<organism evidence="2">
    <name type="scientific">hydrothermal vent metagenome</name>
    <dbReference type="NCBI Taxonomy" id="652676"/>
    <lineage>
        <taxon>unclassified sequences</taxon>
        <taxon>metagenomes</taxon>
        <taxon>ecological metagenomes</taxon>
    </lineage>
</organism>
<reference evidence="2" key="1">
    <citation type="submission" date="2018-06" db="EMBL/GenBank/DDBJ databases">
        <authorList>
            <person name="Zhirakovskaya E."/>
        </authorList>
    </citation>
    <scope>NUCLEOTIDE SEQUENCE</scope>
</reference>
<dbReference type="InterPro" id="IPR036597">
    <property type="entry name" value="Fido-like_dom_sf"/>
</dbReference>
<dbReference type="AlphaFoldDB" id="A0A3B1AL69"/>
<gene>
    <name evidence="2" type="ORF">MNBD_GAMMA19-283</name>
</gene>
<dbReference type="InterPro" id="IPR040198">
    <property type="entry name" value="Fido_containing"/>
</dbReference>
<dbReference type="PANTHER" id="PTHR13504:SF38">
    <property type="entry name" value="FIDO DOMAIN-CONTAINING PROTEIN"/>
    <property type="match status" value="1"/>
</dbReference>
<dbReference type="PANTHER" id="PTHR13504">
    <property type="entry name" value="FIDO DOMAIN-CONTAINING PROTEIN DDB_G0283145"/>
    <property type="match status" value="1"/>
</dbReference>